<dbReference type="EMBL" id="CALNXK010000075">
    <property type="protein sequence ID" value="CAH3144975.1"/>
    <property type="molecule type" value="Genomic_DNA"/>
</dbReference>
<evidence type="ECO:0008006" key="3">
    <source>
        <dbReference type="Google" id="ProtNLM"/>
    </source>
</evidence>
<evidence type="ECO:0000313" key="1">
    <source>
        <dbReference type="EMBL" id="CAH3144975.1"/>
    </source>
</evidence>
<evidence type="ECO:0000313" key="2">
    <source>
        <dbReference type="Proteomes" id="UP001159405"/>
    </source>
</evidence>
<name>A0ABN8PN17_9CNID</name>
<reference evidence="1 2" key="1">
    <citation type="submission" date="2022-05" db="EMBL/GenBank/DDBJ databases">
        <authorList>
            <consortium name="Genoscope - CEA"/>
            <person name="William W."/>
        </authorList>
    </citation>
    <scope>NUCLEOTIDE SEQUENCE [LARGE SCALE GENOMIC DNA]</scope>
</reference>
<protein>
    <recommendedName>
        <fullName evidence="3">Reverse transcriptase</fullName>
    </recommendedName>
</protein>
<gene>
    <name evidence="1" type="ORF">PLOB_00044440</name>
</gene>
<accession>A0ABN8PN17</accession>
<dbReference type="PANTHER" id="PTHR35450:SF2">
    <property type="entry name" value="REVERSE TRANSCRIPTASE DOMAIN-CONTAINING PROTEIN"/>
    <property type="match status" value="1"/>
</dbReference>
<dbReference type="PANTHER" id="PTHR35450">
    <property type="entry name" value="REVERSE TRANSCRIPTASE DOMAIN-CONTAINING PROTEIN"/>
    <property type="match status" value="1"/>
</dbReference>
<feature type="non-terminal residue" evidence="1">
    <location>
        <position position="1"/>
    </location>
</feature>
<keyword evidence="2" id="KW-1185">Reference proteome</keyword>
<feature type="non-terminal residue" evidence="1">
    <location>
        <position position="266"/>
    </location>
</feature>
<comment type="caution">
    <text evidence="1">The sequence shown here is derived from an EMBL/GenBank/DDBJ whole genome shotgun (WGS) entry which is preliminary data.</text>
</comment>
<proteinExistence type="predicted"/>
<sequence length="266" mass="30786">THRWLKAAGLKPETEGFIIAAQDQSLLTRWYQQNILKKPDVDPKCRLCGRFDETIDHLVSGCPELAKTEYIHRHNKAAAHMHWKIYREFGIEVKERWYEHEPETDTESASFTILWDMPIHTDRTTAANTPDIITDKWYEHEPETVMHNKDNNITIMWGMPVNTDRTITANRPDIIVKDSVNSTCKLIDMTVASDRNIALKETEKKSKYRDLELEIQRMWHTKTVVIPVVVGALGTVKKSMVENIKKVSERATMTEIQKICMLGSAR</sequence>
<organism evidence="1 2">
    <name type="scientific">Porites lobata</name>
    <dbReference type="NCBI Taxonomy" id="104759"/>
    <lineage>
        <taxon>Eukaryota</taxon>
        <taxon>Metazoa</taxon>
        <taxon>Cnidaria</taxon>
        <taxon>Anthozoa</taxon>
        <taxon>Hexacorallia</taxon>
        <taxon>Scleractinia</taxon>
        <taxon>Fungiina</taxon>
        <taxon>Poritidae</taxon>
        <taxon>Porites</taxon>
    </lineage>
</organism>
<dbReference type="Proteomes" id="UP001159405">
    <property type="component" value="Unassembled WGS sequence"/>
</dbReference>